<evidence type="ECO:0000313" key="11">
    <source>
        <dbReference type="Proteomes" id="UP000722336"/>
    </source>
</evidence>
<dbReference type="InterPro" id="IPR007895">
    <property type="entry name" value="MASE1"/>
</dbReference>
<evidence type="ECO:0000256" key="7">
    <source>
        <dbReference type="SAM" id="Phobius"/>
    </source>
</evidence>
<evidence type="ECO:0000256" key="3">
    <source>
        <dbReference type="ARBA" id="ARBA00022475"/>
    </source>
</evidence>
<dbReference type="CDD" id="cd01949">
    <property type="entry name" value="GGDEF"/>
    <property type="match status" value="1"/>
</dbReference>
<feature type="transmembrane region" description="Helical" evidence="7">
    <location>
        <begin position="191"/>
        <end position="208"/>
    </location>
</feature>
<dbReference type="PROSITE" id="PS50113">
    <property type="entry name" value="PAC"/>
    <property type="match status" value="1"/>
</dbReference>
<dbReference type="Pfam" id="PF05231">
    <property type="entry name" value="MASE1"/>
    <property type="match status" value="1"/>
</dbReference>
<feature type="transmembrane region" description="Helical" evidence="7">
    <location>
        <begin position="228"/>
        <end position="249"/>
    </location>
</feature>
<keyword evidence="4 7" id="KW-0812">Transmembrane</keyword>
<comment type="caution">
    <text evidence="10">The sequence shown here is derived from an EMBL/GenBank/DDBJ whole genome shotgun (WGS) entry which is preliminary data.</text>
</comment>
<reference evidence="10 11" key="1">
    <citation type="submission" date="2021-04" db="EMBL/GenBank/DDBJ databases">
        <authorList>
            <person name="Pira H."/>
            <person name="Risdian C."/>
            <person name="Wink J."/>
        </authorList>
    </citation>
    <scope>NUCLEOTIDE SEQUENCE [LARGE SCALE GENOMIC DNA]</scope>
    <source>
        <strain evidence="10 11">WHA3</strain>
    </source>
</reference>
<dbReference type="PANTHER" id="PTHR45138:SF9">
    <property type="entry name" value="DIGUANYLATE CYCLASE DGCM-RELATED"/>
    <property type="match status" value="1"/>
</dbReference>
<dbReference type="RefSeq" id="WP_218446452.1">
    <property type="nucleotide sequence ID" value="NZ_JAGSPA010000004.1"/>
</dbReference>
<dbReference type="PANTHER" id="PTHR45138">
    <property type="entry name" value="REGULATORY COMPONENTS OF SENSORY TRANSDUCTION SYSTEM"/>
    <property type="match status" value="1"/>
</dbReference>
<protein>
    <recommendedName>
        <fullName evidence="2">diguanylate cyclase</fullName>
        <ecNumber evidence="2">2.7.7.65</ecNumber>
    </recommendedName>
</protein>
<feature type="transmembrane region" description="Helical" evidence="7">
    <location>
        <begin position="12"/>
        <end position="32"/>
    </location>
</feature>
<dbReference type="InterPro" id="IPR013655">
    <property type="entry name" value="PAS_fold_3"/>
</dbReference>
<sequence length="608" mass="65749">MSLRNTAALHAIHGPFAFLVAYCLTAAFSVAFTQGTEGLAATWPASGLAVACLMLTQRRYRANYLVVIFVATVIASIATGATTRTAIPFGIANTVESWIAILIIERTGKPRLRFDNIVDVGRMFLAAISACLISGTISATLTQSGITFALTWWTVDALGILIVTPIIISLVRLKNEGWSDEPDYPTPVEALLWIAAIVAITASVFAQADYPLLFVPPAVIVAATYRLGHFGASLGIFSVTVVSSIYTGVGAGPAHFVDGGMESAIKFLQFYLTVQLVSVLPLSAAMSARKRLSNELEQNVRLLRQAEATTNVGHWRLHLETGELSCSDEVYRIHGTEPGQKIVPEKSFRSYRARDEEKMRRVMRQCIKTQKDIGFDAVIRRPDGELRHIQMKVSAEVGKDGRTAAVFGTTQDITWHVEAATAVKEARDAAEAAARKATDLANTDQLTGLPNRRRTMQALEEAIEETQALDEPLSVAIFDIDHFKAINDNFGHAVGDMIIRCVGQTADAAGREDDFVGRIGGEEFVMLLPTANAHFGMVAAERVRAKVQEATRAANEEAAATVSIGVATYKPGMSAQQLLDMADRALYAAKDSGRNAVHLFQGLPAEAV</sequence>
<keyword evidence="10" id="KW-0808">Transferase</keyword>
<feature type="transmembrane region" description="Helical" evidence="7">
    <location>
        <begin position="152"/>
        <end position="171"/>
    </location>
</feature>
<feature type="domain" description="GGDEF" evidence="9">
    <location>
        <begin position="471"/>
        <end position="602"/>
    </location>
</feature>
<comment type="subcellular location">
    <subcellularLocation>
        <location evidence="1">Cell membrane</location>
        <topology evidence="1">Multi-pass membrane protein</topology>
    </subcellularLocation>
</comment>
<dbReference type="Pfam" id="PF00990">
    <property type="entry name" value="GGDEF"/>
    <property type="match status" value="1"/>
</dbReference>
<dbReference type="GO" id="GO:0052621">
    <property type="term" value="F:diguanylate cyclase activity"/>
    <property type="evidence" value="ECO:0007669"/>
    <property type="project" value="UniProtKB-EC"/>
</dbReference>
<gene>
    <name evidence="10" type="ORF">KCG44_12535</name>
</gene>
<evidence type="ECO:0000259" key="9">
    <source>
        <dbReference type="PROSITE" id="PS50887"/>
    </source>
</evidence>
<keyword evidence="6 7" id="KW-0472">Membrane</keyword>
<organism evidence="10 11">
    <name type="scientific">Pacificimonas pallii</name>
    <dbReference type="NCBI Taxonomy" id="2827236"/>
    <lineage>
        <taxon>Bacteria</taxon>
        <taxon>Pseudomonadati</taxon>
        <taxon>Pseudomonadota</taxon>
        <taxon>Alphaproteobacteria</taxon>
        <taxon>Sphingomonadales</taxon>
        <taxon>Sphingosinicellaceae</taxon>
        <taxon>Pacificimonas</taxon>
    </lineage>
</organism>
<feature type="transmembrane region" description="Helical" evidence="7">
    <location>
        <begin position="62"/>
        <end position="80"/>
    </location>
</feature>
<dbReference type="InterPro" id="IPR050469">
    <property type="entry name" value="Diguanylate_Cyclase"/>
</dbReference>
<evidence type="ECO:0000313" key="10">
    <source>
        <dbReference type="EMBL" id="MBV7257611.1"/>
    </source>
</evidence>
<evidence type="ECO:0000259" key="8">
    <source>
        <dbReference type="PROSITE" id="PS50113"/>
    </source>
</evidence>
<proteinExistence type="predicted"/>
<dbReference type="Pfam" id="PF08447">
    <property type="entry name" value="PAS_3"/>
    <property type="match status" value="1"/>
</dbReference>
<feature type="domain" description="PAC" evidence="8">
    <location>
        <begin position="373"/>
        <end position="425"/>
    </location>
</feature>
<keyword evidence="10" id="KW-0548">Nucleotidyltransferase</keyword>
<name>A0ABS6SI63_9SPHN</name>
<evidence type="ECO:0000256" key="2">
    <source>
        <dbReference type="ARBA" id="ARBA00012528"/>
    </source>
</evidence>
<evidence type="ECO:0000256" key="4">
    <source>
        <dbReference type="ARBA" id="ARBA00022692"/>
    </source>
</evidence>
<keyword evidence="11" id="KW-1185">Reference proteome</keyword>
<evidence type="ECO:0000256" key="5">
    <source>
        <dbReference type="ARBA" id="ARBA00022989"/>
    </source>
</evidence>
<keyword evidence="3" id="KW-1003">Cell membrane</keyword>
<dbReference type="PROSITE" id="PS50887">
    <property type="entry name" value="GGDEF"/>
    <property type="match status" value="1"/>
</dbReference>
<keyword evidence="5 7" id="KW-1133">Transmembrane helix</keyword>
<feature type="transmembrane region" description="Helical" evidence="7">
    <location>
        <begin position="38"/>
        <end position="55"/>
    </location>
</feature>
<dbReference type="InterPro" id="IPR000700">
    <property type="entry name" value="PAS-assoc_C"/>
</dbReference>
<feature type="transmembrane region" description="Helical" evidence="7">
    <location>
        <begin position="124"/>
        <end position="146"/>
    </location>
</feature>
<dbReference type="NCBIfam" id="TIGR00254">
    <property type="entry name" value="GGDEF"/>
    <property type="match status" value="1"/>
</dbReference>
<evidence type="ECO:0000256" key="6">
    <source>
        <dbReference type="ARBA" id="ARBA00023136"/>
    </source>
</evidence>
<dbReference type="SMART" id="SM00267">
    <property type="entry name" value="GGDEF"/>
    <property type="match status" value="1"/>
</dbReference>
<dbReference type="Proteomes" id="UP000722336">
    <property type="component" value="Unassembled WGS sequence"/>
</dbReference>
<accession>A0ABS6SI63</accession>
<evidence type="ECO:0000256" key="1">
    <source>
        <dbReference type="ARBA" id="ARBA00004651"/>
    </source>
</evidence>
<dbReference type="EC" id="2.7.7.65" evidence="2"/>
<dbReference type="EMBL" id="JAGSPA010000004">
    <property type="protein sequence ID" value="MBV7257611.1"/>
    <property type="molecule type" value="Genomic_DNA"/>
</dbReference>
<dbReference type="InterPro" id="IPR000160">
    <property type="entry name" value="GGDEF_dom"/>
</dbReference>